<gene>
    <name evidence="1" type="ORF">OVN521_LOCUS51470</name>
</gene>
<protein>
    <submittedName>
        <fullName evidence="1">Uncharacterized protein</fullName>
    </submittedName>
</protein>
<organism evidence="1 2">
    <name type="scientific">Rotaria magnacalcarata</name>
    <dbReference type="NCBI Taxonomy" id="392030"/>
    <lineage>
        <taxon>Eukaryota</taxon>
        <taxon>Metazoa</taxon>
        <taxon>Spiralia</taxon>
        <taxon>Gnathifera</taxon>
        <taxon>Rotifera</taxon>
        <taxon>Eurotatoria</taxon>
        <taxon>Bdelloidea</taxon>
        <taxon>Philodinida</taxon>
        <taxon>Philodinidae</taxon>
        <taxon>Rotaria</taxon>
    </lineage>
</organism>
<sequence>NIQQLTKHDFLKSAKQSRQYSSLLARVDYIGSVDKSTGRVELRFYVDDIGKTVI</sequence>
<dbReference type="Proteomes" id="UP000663866">
    <property type="component" value="Unassembled WGS sequence"/>
</dbReference>
<evidence type="ECO:0000313" key="1">
    <source>
        <dbReference type="EMBL" id="CAF4790196.1"/>
    </source>
</evidence>
<accession>A0A821NPI8</accession>
<comment type="caution">
    <text evidence="1">The sequence shown here is derived from an EMBL/GenBank/DDBJ whole genome shotgun (WGS) entry which is preliminary data.</text>
</comment>
<proteinExistence type="predicted"/>
<keyword evidence="2" id="KW-1185">Reference proteome</keyword>
<dbReference type="EMBL" id="CAJOBG010124474">
    <property type="protein sequence ID" value="CAF4790196.1"/>
    <property type="molecule type" value="Genomic_DNA"/>
</dbReference>
<name>A0A821NPI8_9BILA</name>
<reference evidence="1" key="1">
    <citation type="submission" date="2021-02" db="EMBL/GenBank/DDBJ databases">
        <authorList>
            <person name="Nowell W R."/>
        </authorList>
    </citation>
    <scope>NUCLEOTIDE SEQUENCE</scope>
</reference>
<feature type="non-terminal residue" evidence="1">
    <location>
        <position position="1"/>
    </location>
</feature>
<evidence type="ECO:0000313" key="2">
    <source>
        <dbReference type="Proteomes" id="UP000663866"/>
    </source>
</evidence>
<dbReference type="AlphaFoldDB" id="A0A821NPI8"/>